<keyword evidence="5" id="KW-1185">Reference proteome</keyword>
<sequence length="188" mass="20386">MANLFFPMLLLLQIVVAAAISDAQHSGGLTAACKRTSDVDFCMHLLHPYADQFEDNDPNKMGYAAISAALSAAHEAQAFTVRQTTEPELCSEGRAAVMGCLKNLDASAESLRQASYEFDEMEGADEQKREVHRKNVISKIMSSIKDQKACSDSLKKNSTLTGDEILQYVGQQADEAAQAGVVAQAFIH</sequence>
<feature type="domain" description="Pectinesterase inhibitor" evidence="3">
    <location>
        <begin position="24"/>
        <end position="186"/>
    </location>
</feature>
<dbReference type="GO" id="GO:0004857">
    <property type="term" value="F:enzyme inhibitor activity"/>
    <property type="evidence" value="ECO:0007669"/>
    <property type="project" value="InterPro"/>
</dbReference>
<dbReference type="SMART" id="SM00856">
    <property type="entry name" value="PMEI"/>
    <property type="match status" value="1"/>
</dbReference>
<dbReference type="SUPFAM" id="SSF101148">
    <property type="entry name" value="Plant invertase/pectin methylesterase inhibitor"/>
    <property type="match status" value="1"/>
</dbReference>
<dbReference type="Proteomes" id="UP001293254">
    <property type="component" value="Unassembled WGS sequence"/>
</dbReference>
<reference evidence="4" key="2">
    <citation type="journal article" date="2024" name="Plant">
        <title>Genomic evolution and insights into agronomic trait innovations of Sesamum species.</title>
        <authorList>
            <person name="Miao H."/>
            <person name="Wang L."/>
            <person name="Qu L."/>
            <person name="Liu H."/>
            <person name="Sun Y."/>
            <person name="Le M."/>
            <person name="Wang Q."/>
            <person name="Wei S."/>
            <person name="Zheng Y."/>
            <person name="Lin W."/>
            <person name="Duan Y."/>
            <person name="Cao H."/>
            <person name="Xiong S."/>
            <person name="Wang X."/>
            <person name="Wei L."/>
            <person name="Li C."/>
            <person name="Ma Q."/>
            <person name="Ju M."/>
            <person name="Zhao R."/>
            <person name="Li G."/>
            <person name="Mu C."/>
            <person name="Tian Q."/>
            <person name="Mei H."/>
            <person name="Zhang T."/>
            <person name="Gao T."/>
            <person name="Zhang H."/>
        </authorList>
    </citation>
    <scope>NUCLEOTIDE SEQUENCE</scope>
    <source>
        <strain evidence="4">3651</strain>
    </source>
</reference>
<accession>A0AAE1YTU2</accession>
<organism evidence="4 5">
    <name type="scientific">Sesamum alatum</name>
    <dbReference type="NCBI Taxonomy" id="300844"/>
    <lineage>
        <taxon>Eukaryota</taxon>
        <taxon>Viridiplantae</taxon>
        <taxon>Streptophyta</taxon>
        <taxon>Embryophyta</taxon>
        <taxon>Tracheophyta</taxon>
        <taxon>Spermatophyta</taxon>
        <taxon>Magnoliopsida</taxon>
        <taxon>eudicotyledons</taxon>
        <taxon>Gunneridae</taxon>
        <taxon>Pentapetalae</taxon>
        <taxon>asterids</taxon>
        <taxon>lamiids</taxon>
        <taxon>Lamiales</taxon>
        <taxon>Pedaliaceae</taxon>
        <taxon>Sesamum</taxon>
    </lineage>
</organism>
<dbReference type="NCBIfam" id="TIGR01614">
    <property type="entry name" value="PME_inhib"/>
    <property type="match status" value="1"/>
</dbReference>
<proteinExistence type="predicted"/>
<protein>
    <recommendedName>
        <fullName evidence="3">Pectinesterase inhibitor domain-containing protein</fullName>
    </recommendedName>
</protein>
<reference evidence="4" key="1">
    <citation type="submission" date="2020-06" db="EMBL/GenBank/DDBJ databases">
        <authorList>
            <person name="Li T."/>
            <person name="Hu X."/>
            <person name="Zhang T."/>
            <person name="Song X."/>
            <person name="Zhang H."/>
            <person name="Dai N."/>
            <person name="Sheng W."/>
            <person name="Hou X."/>
            <person name="Wei L."/>
        </authorList>
    </citation>
    <scope>NUCLEOTIDE SEQUENCE</scope>
    <source>
        <strain evidence="4">3651</strain>
        <tissue evidence="4">Leaf</tissue>
    </source>
</reference>
<comment type="caution">
    <text evidence="4">The sequence shown here is derived from an EMBL/GenBank/DDBJ whole genome shotgun (WGS) entry which is preliminary data.</text>
</comment>
<keyword evidence="1 2" id="KW-0732">Signal</keyword>
<evidence type="ECO:0000259" key="3">
    <source>
        <dbReference type="SMART" id="SM00856"/>
    </source>
</evidence>
<gene>
    <name evidence="4" type="ORF">Salat_0800100</name>
</gene>
<name>A0AAE1YTU2_9LAMI</name>
<evidence type="ECO:0000313" key="4">
    <source>
        <dbReference type="EMBL" id="KAK4436364.1"/>
    </source>
</evidence>
<dbReference type="Gene3D" id="1.20.140.40">
    <property type="entry name" value="Invertase/pectin methylesterase inhibitor family protein"/>
    <property type="match status" value="1"/>
</dbReference>
<evidence type="ECO:0000313" key="5">
    <source>
        <dbReference type="Proteomes" id="UP001293254"/>
    </source>
</evidence>
<dbReference type="PANTHER" id="PTHR31080">
    <property type="entry name" value="PECTINESTERASE INHIBITOR-LIKE"/>
    <property type="match status" value="1"/>
</dbReference>
<dbReference type="PANTHER" id="PTHR31080:SF296">
    <property type="entry name" value="OS05G0360900 PROTEIN"/>
    <property type="match status" value="1"/>
</dbReference>
<dbReference type="AlphaFoldDB" id="A0AAE1YTU2"/>
<dbReference type="InterPro" id="IPR035513">
    <property type="entry name" value="Invertase/methylesterase_inhib"/>
</dbReference>
<evidence type="ECO:0000256" key="2">
    <source>
        <dbReference type="SAM" id="SignalP"/>
    </source>
</evidence>
<dbReference type="InterPro" id="IPR051955">
    <property type="entry name" value="PME_Inhibitor"/>
</dbReference>
<dbReference type="Pfam" id="PF04043">
    <property type="entry name" value="PMEI"/>
    <property type="match status" value="1"/>
</dbReference>
<dbReference type="EMBL" id="JACGWO010000002">
    <property type="protein sequence ID" value="KAK4436364.1"/>
    <property type="molecule type" value="Genomic_DNA"/>
</dbReference>
<feature type="signal peptide" evidence="2">
    <location>
        <begin position="1"/>
        <end position="19"/>
    </location>
</feature>
<dbReference type="InterPro" id="IPR006501">
    <property type="entry name" value="Pectinesterase_inhib_dom"/>
</dbReference>
<feature type="chain" id="PRO_5041981289" description="Pectinesterase inhibitor domain-containing protein" evidence="2">
    <location>
        <begin position="20"/>
        <end position="188"/>
    </location>
</feature>
<evidence type="ECO:0000256" key="1">
    <source>
        <dbReference type="ARBA" id="ARBA00022729"/>
    </source>
</evidence>